<comment type="caution">
    <text evidence="2">The sequence shown here is derived from an EMBL/GenBank/DDBJ whole genome shotgun (WGS) entry which is preliminary data.</text>
</comment>
<gene>
    <name evidence="2" type="ORF">AVEN_110092_1</name>
</gene>
<sequence>MEHVEERRSAKRNRVTQLQFYAYRLSVRSGFSLLHSSGKLFQQYVVDAYVKTEGSRLTYIRLNQKDLRVEFYRGLLDSLTTRASDNNLRVGKLVILPSSFQGSPRSMQQNYQDAMAMLRKFGRPDLLVTFTCNPLWPEILNAMQGRERPENRPDIVVRVLKMKLSKLLNDLIKRKVFGCVTSYIYVIEFQKRDLPHCHILPTLYSSSKIRTKDDIDKFVSAELPNINVNRRLFEIVTKCMVHGPCGIITPNAPCMKDGETSQIKIKTRSYHYATKKFSTF</sequence>
<evidence type="ECO:0000259" key="1">
    <source>
        <dbReference type="Pfam" id="PF14214"/>
    </source>
</evidence>
<dbReference type="EMBL" id="BGPR01011804">
    <property type="protein sequence ID" value="GBN53044.1"/>
    <property type="molecule type" value="Genomic_DNA"/>
</dbReference>
<dbReference type="PANTHER" id="PTHR45786:SF74">
    <property type="entry name" value="ATP-DEPENDENT DNA HELICASE"/>
    <property type="match status" value="1"/>
</dbReference>
<dbReference type="Pfam" id="PF14214">
    <property type="entry name" value="Helitron_like_N"/>
    <property type="match status" value="1"/>
</dbReference>
<protein>
    <recommendedName>
        <fullName evidence="1">Helitron helicase-like domain-containing protein</fullName>
    </recommendedName>
</protein>
<keyword evidence="3" id="KW-1185">Reference proteome</keyword>
<evidence type="ECO:0000313" key="2">
    <source>
        <dbReference type="EMBL" id="GBN53044.1"/>
    </source>
</evidence>
<organism evidence="2 3">
    <name type="scientific">Araneus ventricosus</name>
    <name type="common">Orbweaver spider</name>
    <name type="synonym">Epeira ventricosa</name>
    <dbReference type="NCBI Taxonomy" id="182803"/>
    <lineage>
        <taxon>Eukaryota</taxon>
        <taxon>Metazoa</taxon>
        <taxon>Ecdysozoa</taxon>
        <taxon>Arthropoda</taxon>
        <taxon>Chelicerata</taxon>
        <taxon>Arachnida</taxon>
        <taxon>Araneae</taxon>
        <taxon>Araneomorphae</taxon>
        <taxon>Entelegynae</taxon>
        <taxon>Araneoidea</taxon>
        <taxon>Araneidae</taxon>
        <taxon>Araneus</taxon>
    </lineage>
</organism>
<dbReference type="Proteomes" id="UP000499080">
    <property type="component" value="Unassembled WGS sequence"/>
</dbReference>
<dbReference type="InterPro" id="IPR025476">
    <property type="entry name" value="Helitron_helicase-like"/>
</dbReference>
<proteinExistence type="predicted"/>
<dbReference type="OrthoDB" id="1900198at2759"/>
<dbReference type="AlphaFoldDB" id="A0A4Y2PP06"/>
<reference evidence="2 3" key="1">
    <citation type="journal article" date="2019" name="Sci. Rep.">
        <title>Orb-weaving spider Araneus ventricosus genome elucidates the spidroin gene catalogue.</title>
        <authorList>
            <person name="Kono N."/>
            <person name="Nakamura H."/>
            <person name="Ohtoshi R."/>
            <person name="Moran D.A.P."/>
            <person name="Shinohara A."/>
            <person name="Yoshida Y."/>
            <person name="Fujiwara M."/>
            <person name="Mori M."/>
            <person name="Tomita M."/>
            <person name="Arakawa K."/>
        </authorList>
    </citation>
    <scope>NUCLEOTIDE SEQUENCE [LARGE SCALE GENOMIC DNA]</scope>
</reference>
<feature type="domain" description="Helitron helicase-like" evidence="1">
    <location>
        <begin position="20"/>
        <end position="200"/>
    </location>
</feature>
<accession>A0A4Y2PP06</accession>
<evidence type="ECO:0000313" key="3">
    <source>
        <dbReference type="Proteomes" id="UP000499080"/>
    </source>
</evidence>
<name>A0A4Y2PP06_ARAVE</name>
<dbReference type="PANTHER" id="PTHR45786">
    <property type="entry name" value="DNA BINDING PROTEIN-LIKE"/>
    <property type="match status" value="1"/>
</dbReference>